<dbReference type="SUPFAM" id="SSF52096">
    <property type="entry name" value="ClpP/crotonase"/>
    <property type="match status" value="1"/>
</dbReference>
<evidence type="ECO:0000256" key="6">
    <source>
        <dbReference type="SAM" id="SignalP"/>
    </source>
</evidence>
<dbReference type="RefSeq" id="WP_107036167.1">
    <property type="nucleotide sequence ID" value="NZ_CARAAB010000034.1"/>
</dbReference>
<protein>
    <submittedName>
        <fullName evidence="10">Serine protease</fullName>
    </submittedName>
</protein>
<keyword evidence="3 5" id="KW-1133">Transmembrane helix</keyword>
<dbReference type="Pfam" id="PF25145">
    <property type="entry name" value="NfeD1b_N"/>
    <property type="match status" value="1"/>
</dbReference>
<keyword evidence="2 5" id="KW-0812">Transmembrane</keyword>
<dbReference type="InterPro" id="IPR012340">
    <property type="entry name" value="NA-bd_OB-fold"/>
</dbReference>
<accession>A0A2V1IYB7</accession>
<feature type="transmembrane region" description="Helical" evidence="5">
    <location>
        <begin position="232"/>
        <end position="255"/>
    </location>
</feature>
<evidence type="ECO:0000259" key="8">
    <source>
        <dbReference type="Pfam" id="PF24961"/>
    </source>
</evidence>
<dbReference type="Gene3D" id="2.40.50.140">
    <property type="entry name" value="Nucleic acid-binding proteins"/>
    <property type="match status" value="1"/>
</dbReference>
<dbReference type="PANTHER" id="PTHR33507">
    <property type="entry name" value="INNER MEMBRANE PROTEIN YBBJ"/>
    <property type="match status" value="1"/>
</dbReference>
<dbReference type="InterPro" id="IPR056738">
    <property type="entry name" value="NfeD1b_N"/>
</dbReference>
<dbReference type="InterPro" id="IPR056739">
    <property type="entry name" value="NfeD_membrane"/>
</dbReference>
<dbReference type="EMBL" id="PUBV01000014">
    <property type="protein sequence ID" value="PWB07299.1"/>
    <property type="molecule type" value="Genomic_DNA"/>
</dbReference>
<evidence type="ECO:0000256" key="5">
    <source>
        <dbReference type="SAM" id="Phobius"/>
    </source>
</evidence>
<evidence type="ECO:0000256" key="1">
    <source>
        <dbReference type="ARBA" id="ARBA00004141"/>
    </source>
</evidence>
<feature type="transmembrane region" description="Helical" evidence="5">
    <location>
        <begin position="313"/>
        <end position="331"/>
    </location>
</feature>
<dbReference type="Pfam" id="PF24961">
    <property type="entry name" value="NfeD_membrane"/>
    <property type="match status" value="1"/>
</dbReference>
<dbReference type="CDD" id="cd07021">
    <property type="entry name" value="Clp_protease_NfeD_like"/>
    <property type="match status" value="1"/>
</dbReference>
<feature type="signal peptide" evidence="6">
    <location>
        <begin position="1"/>
        <end position="21"/>
    </location>
</feature>
<feature type="domain" description="NfeD1b N-terminal" evidence="9">
    <location>
        <begin position="24"/>
        <end position="222"/>
    </location>
</feature>
<dbReference type="InterPro" id="IPR052165">
    <property type="entry name" value="Membrane_assoc_protease"/>
</dbReference>
<keyword evidence="4 5" id="KW-0472">Membrane</keyword>
<evidence type="ECO:0000256" key="2">
    <source>
        <dbReference type="ARBA" id="ARBA00022692"/>
    </source>
</evidence>
<comment type="subcellular location">
    <subcellularLocation>
        <location evidence="1">Membrane</location>
        <topology evidence="1">Multi-pass membrane protein</topology>
    </subcellularLocation>
</comment>
<feature type="transmembrane region" description="Helical" evidence="5">
    <location>
        <begin position="346"/>
        <end position="367"/>
    </location>
</feature>
<keyword evidence="11" id="KW-1185">Reference proteome</keyword>
<keyword evidence="10" id="KW-0378">Hydrolase</keyword>
<name>A0A2V1IYB7_9BACT</name>
<organism evidence="10 11">
    <name type="scientific">Paramuribaculum intestinale</name>
    <dbReference type="NCBI Taxonomy" id="2094151"/>
    <lineage>
        <taxon>Bacteria</taxon>
        <taxon>Pseudomonadati</taxon>
        <taxon>Bacteroidota</taxon>
        <taxon>Bacteroidia</taxon>
        <taxon>Bacteroidales</taxon>
        <taxon>Muribaculaceae</taxon>
        <taxon>Paramuribaculum</taxon>
    </lineage>
</organism>
<evidence type="ECO:0000313" key="10">
    <source>
        <dbReference type="EMBL" id="PWB07299.1"/>
    </source>
</evidence>
<reference evidence="11" key="1">
    <citation type="submission" date="2018-02" db="EMBL/GenBank/DDBJ databases">
        <authorList>
            <person name="Clavel T."/>
            <person name="Strowig T."/>
        </authorList>
    </citation>
    <scope>NUCLEOTIDE SEQUENCE [LARGE SCALE GENOMIC DNA]</scope>
    <source>
        <strain evidence="11">DSM 100764</strain>
    </source>
</reference>
<evidence type="ECO:0000259" key="7">
    <source>
        <dbReference type="Pfam" id="PF01957"/>
    </source>
</evidence>
<dbReference type="GO" id="GO:0008233">
    <property type="term" value="F:peptidase activity"/>
    <property type="evidence" value="ECO:0007669"/>
    <property type="project" value="UniProtKB-KW"/>
</dbReference>
<dbReference type="InterPro" id="IPR002810">
    <property type="entry name" value="NfeD-like_C"/>
</dbReference>
<dbReference type="GO" id="GO:0006508">
    <property type="term" value="P:proteolysis"/>
    <property type="evidence" value="ECO:0007669"/>
    <property type="project" value="UniProtKB-KW"/>
</dbReference>
<dbReference type="SUPFAM" id="SSF141322">
    <property type="entry name" value="NfeD domain-like"/>
    <property type="match status" value="1"/>
</dbReference>
<feature type="domain" description="NfeD-like C-terminal" evidence="7">
    <location>
        <begin position="401"/>
        <end position="454"/>
    </location>
</feature>
<comment type="caution">
    <text evidence="10">The sequence shown here is derived from an EMBL/GenBank/DDBJ whole genome shotgun (WGS) entry which is preliminary data.</text>
</comment>
<sequence>MKGFITMLAALMLALAATCEAAVKVYRIDLDEEIGATTWQFTRAGLQAARERGADLVLVHLNTYGGEVGAADSIRTALLHCGIPTMAFVDNNAASAGALIALACDTVIMRPDATMGAATVVNGTDGQAMPDKYQSYMRGIMRATAESHGKVLDADGRWRWRRDPVIAEAMVDPRVEVDGLIDDTRVLTFTPDEAVRWGYADGKADNVAEALAHIGVESFEIQRYQPTWVDRLTGFFGSPGVQAILIMIIVGGIYFELQTPGMGFPSMAALGAAVLYFLPLYISGVVSSWIVVVFVVGLLLMLLELFVIPGFGIAGIAGGVMMSASLFFGLFENFSFSLGGVSSIAMWYSLGTMMAGVALAIGAIWLLTSRYGTRLMGGRNMLVKEQLVADGYIGVDMRPSRYVGMDAVALTDMRPSGKVMVDGERLDAVSDDGFIDSGTAVRIVRYENAQLYVEHARVCIVDE</sequence>
<keyword evidence="10" id="KW-0645">Protease</keyword>
<evidence type="ECO:0000256" key="4">
    <source>
        <dbReference type="ARBA" id="ARBA00023136"/>
    </source>
</evidence>
<evidence type="ECO:0000313" key="11">
    <source>
        <dbReference type="Proteomes" id="UP000244925"/>
    </source>
</evidence>
<dbReference type="Gene3D" id="3.90.226.10">
    <property type="entry name" value="2-enoyl-CoA Hydratase, Chain A, domain 1"/>
    <property type="match status" value="1"/>
</dbReference>
<dbReference type="PANTHER" id="PTHR33507:SF3">
    <property type="entry name" value="INNER MEMBRANE PROTEIN YBBJ"/>
    <property type="match status" value="1"/>
</dbReference>
<gene>
    <name evidence="10" type="ORF">C5O25_07745</name>
</gene>
<keyword evidence="6" id="KW-0732">Signal</keyword>
<dbReference type="AlphaFoldDB" id="A0A2V1IYB7"/>
<dbReference type="Pfam" id="PF01957">
    <property type="entry name" value="NfeD"/>
    <property type="match status" value="1"/>
</dbReference>
<feature type="transmembrane region" description="Helical" evidence="5">
    <location>
        <begin position="262"/>
        <end position="282"/>
    </location>
</feature>
<evidence type="ECO:0000259" key="9">
    <source>
        <dbReference type="Pfam" id="PF25145"/>
    </source>
</evidence>
<evidence type="ECO:0000256" key="3">
    <source>
        <dbReference type="ARBA" id="ARBA00022989"/>
    </source>
</evidence>
<dbReference type="GO" id="GO:0005886">
    <property type="term" value="C:plasma membrane"/>
    <property type="evidence" value="ECO:0007669"/>
    <property type="project" value="TreeGrafter"/>
</dbReference>
<dbReference type="InterPro" id="IPR029045">
    <property type="entry name" value="ClpP/crotonase-like_dom_sf"/>
</dbReference>
<feature type="domain" description="NfeD integral membrane" evidence="8">
    <location>
        <begin position="241"/>
        <end position="361"/>
    </location>
</feature>
<proteinExistence type="predicted"/>
<dbReference type="Proteomes" id="UP000244925">
    <property type="component" value="Unassembled WGS sequence"/>
</dbReference>
<feature type="chain" id="PRO_5015886191" evidence="6">
    <location>
        <begin position="22"/>
        <end position="463"/>
    </location>
</feature>